<accession>A0A3E2HDY7</accession>
<keyword evidence="2" id="KW-1185">Reference proteome</keyword>
<protein>
    <submittedName>
        <fullName evidence="1">Uncharacterized protein</fullName>
    </submittedName>
</protein>
<dbReference type="Proteomes" id="UP000258309">
    <property type="component" value="Unassembled WGS sequence"/>
</dbReference>
<evidence type="ECO:0000313" key="2">
    <source>
        <dbReference type="Proteomes" id="UP000258309"/>
    </source>
</evidence>
<sequence>MPEKGPRPEPCWPPHTVQYWYPPDNTATAEIILPTPLPTPTPTQPYQTARCWVGCSVKWWWRRQWEVAGSSYRIIPFLPPLPSPYCTSSTPAPSWDAMSKATNATLRCKRAAGGGDNASILPAPVEFFCFFLGQHMANNLAASGGEGACSTALKFVGQELPRLGYCLRS</sequence>
<feature type="non-terminal residue" evidence="1">
    <location>
        <position position="169"/>
    </location>
</feature>
<reference evidence="1 2" key="1">
    <citation type="submission" date="2018-05" db="EMBL/GenBank/DDBJ databases">
        <title>Draft genome sequence of Scytalidium lignicola DSM 105466, a ubiquitous saprotrophic fungus.</title>
        <authorList>
            <person name="Buettner E."/>
            <person name="Gebauer A.M."/>
            <person name="Hofrichter M."/>
            <person name="Liers C."/>
            <person name="Kellner H."/>
        </authorList>
    </citation>
    <scope>NUCLEOTIDE SEQUENCE [LARGE SCALE GENOMIC DNA]</scope>
    <source>
        <strain evidence="1 2">DSM 105466</strain>
    </source>
</reference>
<organism evidence="1 2">
    <name type="scientific">Scytalidium lignicola</name>
    <name type="common">Hyphomycete</name>
    <dbReference type="NCBI Taxonomy" id="5539"/>
    <lineage>
        <taxon>Eukaryota</taxon>
        <taxon>Fungi</taxon>
        <taxon>Dikarya</taxon>
        <taxon>Ascomycota</taxon>
        <taxon>Pezizomycotina</taxon>
        <taxon>Leotiomycetes</taxon>
        <taxon>Leotiomycetes incertae sedis</taxon>
        <taxon>Scytalidium</taxon>
    </lineage>
</organism>
<comment type="caution">
    <text evidence="1">The sequence shown here is derived from an EMBL/GenBank/DDBJ whole genome shotgun (WGS) entry which is preliminary data.</text>
</comment>
<gene>
    <name evidence="1" type="ORF">B7463_g4725</name>
</gene>
<proteinExistence type="predicted"/>
<dbReference type="EMBL" id="NCSJ02000072">
    <property type="protein sequence ID" value="RFU31626.1"/>
    <property type="molecule type" value="Genomic_DNA"/>
</dbReference>
<dbReference type="AlphaFoldDB" id="A0A3E2HDY7"/>
<evidence type="ECO:0000313" key="1">
    <source>
        <dbReference type="EMBL" id="RFU31626.1"/>
    </source>
</evidence>
<name>A0A3E2HDY7_SCYLI</name>
<feature type="non-terminal residue" evidence="1">
    <location>
        <position position="1"/>
    </location>
</feature>